<proteinExistence type="inferred from homology"/>
<comment type="similarity">
    <text evidence="3">Belongs to the NAD(P)-dependent epimerase/dehydratase family.</text>
</comment>
<evidence type="ECO:0000259" key="8">
    <source>
        <dbReference type="Pfam" id="PF16363"/>
    </source>
</evidence>
<dbReference type="GO" id="GO:0005829">
    <property type="term" value="C:cytosol"/>
    <property type="evidence" value="ECO:0007669"/>
    <property type="project" value="TreeGrafter"/>
</dbReference>
<dbReference type="SUPFAM" id="SSF51735">
    <property type="entry name" value="NAD(P)-binding Rossmann-fold domains"/>
    <property type="match status" value="1"/>
</dbReference>
<evidence type="ECO:0000256" key="1">
    <source>
        <dbReference type="ARBA" id="ARBA00000083"/>
    </source>
</evidence>
<dbReference type="PANTHER" id="PTHR43725:SF47">
    <property type="entry name" value="UDP-GLUCOSE 4-EPIMERASE"/>
    <property type="match status" value="1"/>
</dbReference>
<dbReference type="GO" id="GO:0016829">
    <property type="term" value="F:lyase activity"/>
    <property type="evidence" value="ECO:0007669"/>
    <property type="project" value="UniProtKB-KW"/>
</dbReference>
<evidence type="ECO:0000256" key="5">
    <source>
        <dbReference type="ARBA" id="ARBA00018569"/>
    </source>
</evidence>
<evidence type="ECO:0000256" key="3">
    <source>
        <dbReference type="ARBA" id="ARBA00007637"/>
    </source>
</evidence>
<dbReference type="AlphaFoldDB" id="A0AA95MT23"/>
<sequence>MAILVTGGAGYIGSDTCVELLNAGYELIIIDNFSNINPNSLRSIRNITDKDFRFYVIDLLDRNGLENVFSNNEIGAVIHFAGLKAVGESVSIPLYYYQGTMGTALVAFFQSTDESRRQLEPSNRPCGVLVEKNKKPNLLRICRRIRLFCLFWCLTPVKIRLS</sequence>
<dbReference type="EC" id="5.1.3.2" evidence="4"/>
<protein>
    <recommendedName>
        <fullName evidence="5">UDP-glucose 4-epimerase</fullName>
        <ecNumber evidence="4">5.1.3.2</ecNumber>
    </recommendedName>
</protein>
<comment type="cofactor">
    <cofactor evidence="2">
        <name>NAD(+)</name>
        <dbReference type="ChEBI" id="CHEBI:57540"/>
    </cofactor>
</comment>
<name>A0AA95MT23_9BACI</name>
<dbReference type="GO" id="GO:0005996">
    <property type="term" value="P:monosaccharide metabolic process"/>
    <property type="evidence" value="ECO:0007669"/>
    <property type="project" value="TreeGrafter"/>
</dbReference>
<evidence type="ECO:0000256" key="6">
    <source>
        <dbReference type="ARBA" id="ARBA00023027"/>
    </source>
</evidence>
<comment type="catalytic activity">
    <reaction evidence="1">
        <text>UDP-alpha-D-glucose = UDP-alpha-D-galactose</text>
        <dbReference type="Rhea" id="RHEA:22168"/>
        <dbReference type="ChEBI" id="CHEBI:58885"/>
        <dbReference type="ChEBI" id="CHEBI:66914"/>
        <dbReference type="EC" id="5.1.3.2"/>
    </reaction>
</comment>
<evidence type="ECO:0000313" key="10">
    <source>
        <dbReference type="Proteomes" id="UP001178288"/>
    </source>
</evidence>
<evidence type="ECO:0000256" key="4">
    <source>
        <dbReference type="ARBA" id="ARBA00013189"/>
    </source>
</evidence>
<evidence type="ECO:0000313" key="9">
    <source>
        <dbReference type="EMBL" id="WHY86043.1"/>
    </source>
</evidence>
<dbReference type="InterPro" id="IPR036291">
    <property type="entry name" value="NAD(P)-bd_dom_sf"/>
</dbReference>
<dbReference type="Pfam" id="PF16363">
    <property type="entry name" value="GDP_Man_Dehyd"/>
    <property type="match status" value="1"/>
</dbReference>
<evidence type="ECO:0000256" key="7">
    <source>
        <dbReference type="ARBA" id="ARBA00023235"/>
    </source>
</evidence>
<keyword evidence="10" id="KW-1185">Reference proteome</keyword>
<keyword evidence="7" id="KW-0413">Isomerase</keyword>
<feature type="domain" description="NAD(P)-binding" evidence="8">
    <location>
        <begin position="4"/>
        <end position="103"/>
    </location>
</feature>
<dbReference type="EMBL" id="CP126114">
    <property type="protein sequence ID" value="WHY86043.1"/>
    <property type="molecule type" value="Genomic_DNA"/>
</dbReference>
<dbReference type="KEGG" id="nnv:QNH39_26295"/>
<accession>A0AA95MT23</accession>
<dbReference type="Proteomes" id="UP001178288">
    <property type="component" value="Chromosome"/>
</dbReference>
<dbReference type="Gene3D" id="3.40.50.720">
    <property type="entry name" value="NAD(P)-binding Rossmann-like Domain"/>
    <property type="match status" value="1"/>
</dbReference>
<dbReference type="GO" id="GO:0003978">
    <property type="term" value="F:UDP-glucose 4-epimerase activity"/>
    <property type="evidence" value="ECO:0007669"/>
    <property type="project" value="UniProtKB-EC"/>
</dbReference>
<organism evidence="9 10">
    <name type="scientific">Neobacillus novalis</name>
    <dbReference type="NCBI Taxonomy" id="220687"/>
    <lineage>
        <taxon>Bacteria</taxon>
        <taxon>Bacillati</taxon>
        <taxon>Bacillota</taxon>
        <taxon>Bacilli</taxon>
        <taxon>Bacillales</taxon>
        <taxon>Bacillaceae</taxon>
        <taxon>Neobacillus</taxon>
    </lineage>
</organism>
<reference evidence="9" key="1">
    <citation type="submission" date="2023-05" db="EMBL/GenBank/DDBJ databases">
        <title>Comparative genomics of Bacillaceae isolates and their secondary metabolite potential.</title>
        <authorList>
            <person name="Song L."/>
            <person name="Nielsen L.J."/>
            <person name="Mohite O."/>
            <person name="Xu X."/>
            <person name="Weber T."/>
            <person name="Kovacs A.T."/>
        </authorList>
    </citation>
    <scope>NUCLEOTIDE SEQUENCE</scope>
    <source>
        <strain evidence="9">XLM17</strain>
    </source>
</reference>
<dbReference type="PANTHER" id="PTHR43725">
    <property type="entry name" value="UDP-GLUCOSE 4-EPIMERASE"/>
    <property type="match status" value="1"/>
</dbReference>
<gene>
    <name evidence="9" type="ORF">QNH39_26295</name>
</gene>
<keyword evidence="9" id="KW-0456">Lyase</keyword>
<dbReference type="InterPro" id="IPR016040">
    <property type="entry name" value="NAD(P)-bd_dom"/>
</dbReference>
<evidence type="ECO:0000256" key="2">
    <source>
        <dbReference type="ARBA" id="ARBA00001911"/>
    </source>
</evidence>
<keyword evidence="6" id="KW-0520">NAD</keyword>